<feature type="repeat" description="TPR" evidence="4">
    <location>
        <begin position="937"/>
        <end position="970"/>
    </location>
</feature>
<dbReference type="PROSITE" id="PS50005">
    <property type="entry name" value="TPR"/>
    <property type="match status" value="2"/>
</dbReference>
<accession>A0A1V9YV61</accession>
<dbReference type="InterPro" id="IPR050663">
    <property type="entry name" value="Ankyrin-SOCS_Box"/>
</dbReference>
<dbReference type="EMBL" id="JNBS01002741">
    <property type="protein sequence ID" value="OQR89450.1"/>
    <property type="molecule type" value="Genomic_DNA"/>
</dbReference>
<dbReference type="PANTHER" id="PTHR24193">
    <property type="entry name" value="ANKYRIN REPEAT PROTEIN"/>
    <property type="match status" value="1"/>
</dbReference>
<dbReference type="Pfam" id="PF12796">
    <property type="entry name" value="Ank_2"/>
    <property type="match status" value="3"/>
</dbReference>
<dbReference type="Gene3D" id="1.25.40.20">
    <property type="entry name" value="Ankyrin repeat-containing domain"/>
    <property type="match status" value="5"/>
</dbReference>
<dbReference type="SUPFAM" id="SSF48452">
    <property type="entry name" value="TPR-like"/>
    <property type="match status" value="1"/>
</dbReference>
<dbReference type="PROSITE" id="PS50297">
    <property type="entry name" value="ANK_REP_REGION"/>
    <property type="match status" value="9"/>
</dbReference>
<feature type="repeat" description="ANK" evidence="3">
    <location>
        <begin position="138"/>
        <end position="170"/>
    </location>
</feature>
<reference evidence="6 7" key="1">
    <citation type="journal article" date="2014" name="Genome Biol. Evol.">
        <title>The secreted proteins of Achlya hypogyna and Thraustotheca clavata identify the ancestral oomycete secretome and reveal gene acquisitions by horizontal gene transfer.</title>
        <authorList>
            <person name="Misner I."/>
            <person name="Blouin N."/>
            <person name="Leonard G."/>
            <person name="Richards T.A."/>
            <person name="Lane C.E."/>
        </authorList>
    </citation>
    <scope>NUCLEOTIDE SEQUENCE [LARGE SCALE GENOMIC DNA]</scope>
    <source>
        <strain evidence="6 7">ATCC 34112</strain>
    </source>
</reference>
<feature type="repeat" description="ANK" evidence="3">
    <location>
        <begin position="263"/>
        <end position="295"/>
    </location>
</feature>
<dbReference type="GO" id="GO:0045944">
    <property type="term" value="P:positive regulation of transcription by RNA polymerase II"/>
    <property type="evidence" value="ECO:0007669"/>
    <property type="project" value="TreeGrafter"/>
</dbReference>
<dbReference type="Proteomes" id="UP000243217">
    <property type="component" value="Unassembled WGS sequence"/>
</dbReference>
<dbReference type="Pfam" id="PF00023">
    <property type="entry name" value="Ank"/>
    <property type="match status" value="1"/>
</dbReference>
<protein>
    <submittedName>
        <fullName evidence="6">Ankyrin repeat domain-containing protein 50-like</fullName>
    </submittedName>
</protein>
<feature type="repeat" description="ANK" evidence="3">
    <location>
        <begin position="362"/>
        <end position="394"/>
    </location>
</feature>
<dbReference type="InterPro" id="IPR019734">
    <property type="entry name" value="TPR_rpt"/>
</dbReference>
<dbReference type="AlphaFoldDB" id="A0A1V9YV61"/>
<dbReference type="OrthoDB" id="433738at2759"/>
<dbReference type="InterPro" id="IPR011990">
    <property type="entry name" value="TPR-like_helical_dom_sf"/>
</dbReference>
<dbReference type="InterPro" id="IPR036770">
    <property type="entry name" value="Ankyrin_rpt-contain_sf"/>
</dbReference>
<dbReference type="GO" id="GO:0000976">
    <property type="term" value="F:transcription cis-regulatory region binding"/>
    <property type="evidence" value="ECO:0007669"/>
    <property type="project" value="TreeGrafter"/>
</dbReference>
<feature type="region of interest" description="Disordered" evidence="5">
    <location>
        <begin position="28"/>
        <end position="49"/>
    </location>
</feature>
<dbReference type="Pfam" id="PF13637">
    <property type="entry name" value="Ank_4"/>
    <property type="match status" value="1"/>
</dbReference>
<comment type="caution">
    <text evidence="6">The sequence shown here is derived from an EMBL/GenBank/DDBJ whole genome shotgun (WGS) entry which is preliminary data.</text>
</comment>
<dbReference type="PANTHER" id="PTHR24193:SF121">
    <property type="entry name" value="ADA2A-CONTAINING COMPLEX COMPONENT 3, ISOFORM D"/>
    <property type="match status" value="1"/>
</dbReference>
<dbReference type="Gene3D" id="1.25.40.10">
    <property type="entry name" value="Tetratricopeptide repeat domain"/>
    <property type="match status" value="1"/>
</dbReference>
<proteinExistence type="predicted"/>
<evidence type="ECO:0000313" key="7">
    <source>
        <dbReference type="Proteomes" id="UP000243217"/>
    </source>
</evidence>
<feature type="repeat" description="ANK" evidence="3">
    <location>
        <begin position="296"/>
        <end position="328"/>
    </location>
</feature>
<keyword evidence="4" id="KW-0802">TPR repeat</keyword>
<dbReference type="SMART" id="SM00028">
    <property type="entry name" value="TPR"/>
    <property type="match status" value="2"/>
</dbReference>
<organism evidence="6 7">
    <name type="scientific">Thraustotheca clavata</name>
    <dbReference type="NCBI Taxonomy" id="74557"/>
    <lineage>
        <taxon>Eukaryota</taxon>
        <taxon>Sar</taxon>
        <taxon>Stramenopiles</taxon>
        <taxon>Oomycota</taxon>
        <taxon>Saprolegniomycetes</taxon>
        <taxon>Saprolegniales</taxon>
        <taxon>Achlyaceae</taxon>
        <taxon>Thraustotheca</taxon>
    </lineage>
</organism>
<gene>
    <name evidence="6" type="ORF">THRCLA_09735</name>
</gene>
<dbReference type="InterPro" id="IPR002110">
    <property type="entry name" value="Ankyrin_rpt"/>
</dbReference>
<feature type="repeat" description="ANK" evidence="3">
    <location>
        <begin position="105"/>
        <end position="137"/>
    </location>
</feature>
<dbReference type="PRINTS" id="PR01415">
    <property type="entry name" value="ANKYRIN"/>
</dbReference>
<dbReference type="PROSITE" id="PS50088">
    <property type="entry name" value="ANK_REPEAT"/>
    <property type="match status" value="9"/>
</dbReference>
<feature type="repeat" description="ANK" evidence="3">
    <location>
        <begin position="188"/>
        <end position="220"/>
    </location>
</feature>
<evidence type="ECO:0000313" key="6">
    <source>
        <dbReference type="EMBL" id="OQR89450.1"/>
    </source>
</evidence>
<dbReference type="SUPFAM" id="SSF48403">
    <property type="entry name" value="Ankyrin repeat"/>
    <property type="match status" value="1"/>
</dbReference>
<evidence type="ECO:0000256" key="2">
    <source>
        <dbReference type="ARBA" id="ARBA00023043"/>
    </source>
</evidence>
<keyword evidence="2 3" id="KW-0040">ANK repeat</keyword>
<evidence type="ECO:0000256" key="5">
    <source>
        <dbReference type="SAM" id="MobiDB-lite"/>
    </source>
</evidence>
<feature type="repeat" description="TPR" evidence="4">
    <location>
        <begin position="971"/>
        <end position="1004"/>
    </location>
</feature>
<evidence type="ECO:0000256" key="3">
    <source>
        <dbReference type="PROSITE-ProRule" id="PRU00023"/>
    </source>
</evidence>
<feature type="repeat" description="ANK" evidence="3">
    <location>
        <begin position="230"/>
        <end position="262"/>
    </location>
</feature>
<evidence type="ECO:0000256" key="1">
    <source>
        <dbReference type="ARBA" id="ARBA00022737"/>
    </source>
</evidence>
<keyword evidence="7" id="KW-1185">Reference proteome</keyword>
<evidence type="ECO:0000256" key="4">
    <source>
        <dbReference type="PROSITE-ProRule" id="PRU00339"/>
    </source>
</evidence>
<sequence>MDADDQRMDEDGAIMDDDFHLISDEFLTTDEDEITMDDEYQPSDEDNEIIDEYYPRIDEEEDEELYHYLHRRNSDSDNSFSSQYDSNNKSTKCWKSINVNQVEDEGRTALRLAAQNGHCNVISLLVSVNARVNTSDNSGYAPLHVAARNGHANAVSLLLSAKAKVNKAVKTPLIDIDDEDMKDVLQNFGATPLHLAARNGHSKVVELLISAEANVNIAGKVFDETYKVYDDKSPLHLAAENGHKDVVDVLILAKANVNQQDHTSKTPLHQAAHNGHHEITLKLLSAGAEISHTDVDKKTPLHLAAMNGHQDIVWTLITRGAGVNEADIEYKIPLHWAAAKGHANVVSILISQGANVHYLDNYIKTPLHYAAESGNVDVVSLLISAGSNVHQASGQDEKTPLHYAAESGKKDIVSLLISNGAVANQADKNGWTPLYYAAYNGHQDILPGYLPIFYELPTLIDPEKDALRKEIFSLPVWNVTVDPVGDNANVVDAQPMESNENLALRFHGNSPEVIANIAKCLLDLYVPKNCVNLILPMAGLAIELRAETIKYCELNAPADEEYLQCVVGPLQEKALNLTYPIAIIFEIVSHDQGWANDAPNLNGTYHGCWSWFDGQIGDTNESERFRVISNFRANSEFRRHIRCITDPLILRELKIGVAVKLYLRAAFLGWANYVKYARISILYASGHLYNESDISNFLILAFWSKQNAKMKTGILKGVLERRVFNLNCETYCHNASRPEDNIKERRISALRRQSVVVVPHALKCICASNYRKSTSEKCPMHSIEYVTTLPIDRPKLACIPPEANIKSIPPFTVGEEVIVLGSLPPRSPLMKGMEKSRGRIIRDDTYMKDGTFSIQTNDGVIYDGISSMRLESTTKSEIVPEYVDKLIHKMGRVGASLNVCELSIATPTELTQDQLGKMLEQYSKLIALKYLTPINMAIVFSRRSSILTALGRYQEALNDAESAIQYHPNLAKAYFRQGIALASLNKYAEATIAFRYGLKIDASSTHLRHALDITMNHIKN</sequence>
<dbReference type="STRING" id="74557.A0A1V9YV61"/>
<keyword evidence="1" id="KW-0677">Repeat</keyword>
<dbReference type="GO" id="GO:0005634">
    <property type="term" value="C:nucleus"/>
    <property type="evidence" value="ECO:0007669"/>
    <property type="project" value="TreeGrafter"/>
</dbReference>
<dbReference type="SMART" id="SM00248">
    <property type="entry name" value="ANK"/>
    <property type="match status" value="10"/>
</dbReference>
<feature type="repeat" description="ANK" evidence="3">
    <location>
        <begin position="396"/>
        <end position="428"/>
    </location>
</feature>
<feature type="repeat" description="ANK" evidence="3">
    <location>
        <begin position="329"/>
        <end position="361"/>
    </location>
</feature>
<name>A0A1V9YV61_9STRA</name>